<gene>
    <name evidence="1" type="ORF">DI603_13490</name>
</gene>
<comment type="caution">
    <text evidence="1">The sequence shown here is derived from an EMBL/GenBank/DDBJ whole genome shotgun (WGS) entry which is preliminary data.</text>
</comment>
<dbReference type="Proteomes" id="UP000249633">
    <property type="component" value="Unassembled WGS sequence"/>
</dbReference>
<accession>A0A2W5DK00</accession>
<reference evidence="1 2" key="1">
    <citation type="submission" date="2017-08" db="EMBL/GenBank/DDBJ databases">
        <title>Infants hospitalized years apart are colonized by the same room-sourced microbial strains.</title>
        <authorList>
            <person name="Brooks B."/>
            <person name="Olm M.R."/>
            <person name="Firek B.A."/>
            <person name="Baker R."/>
            <person name="Thomas B.C."/>
            <person name="Morowitz M.J."/>
            <person name="Banfield J.F."/>
        </authorList>
    </citation>
    <scope>NUCLEOTIDE SEQUENCE [LARGE SCALE GENOMIC DNA]</scope>
    <source>
        <strain evidence="1">S2_012_000_R2_81</strain>
    </source>
</reference>
<dbReference type="InterPro" id="IPR039498">
    <property type="entry name" value="NTP_transf_5"/>
</dbReference>
<evidence type="ECO:0000313" key="1">
    <source>
        <dbReference type="EMBL" id="PZP30943.1"/>
    </source>
</evidence>
<dbReference type="Pfam" id="PF14907">
    <property type="entry name" value="NTP_transf_5"/>
    <property type="match status" value="1"/>
</dbReference>
<proteinExistence type="predicted"/>
<evidence type="ECO:0008006" key="3">
    <source>
        <dbReference type="Google" id="ProtNLM"/>
    </source>
</evidence>
<name>A0A2W5DK00_9BURK</name>
<organism evidence="1 2">
    <name type="scientific">Roseateles depolymerans</name>
    <dbReference type="NCBI Taxonomy" id="76731"/>
    <lineage>
        <taxon>Bacteria</taxon>
        <taxon>Pseudomonadati</taxon>
        <taxon>Pseudomonadota</taxon>
        <taxon>Betaproteobacteria</taxon>
        <taxon>Burkholderiales</taxon>
        <taxon>Sphaerotilaceae</taxon>
        <taxon>Roseateles</taxon>
    </lineage>
</organism>
<protein>
    <recommendedName>
        <fullName evidence="3">Nucleotidyltransferase family protein</fullName>
    </recommendedName>
</protein>
<dbReference type="AlphaFoldDB" id="A0A2W5DK00"/>
<evidence type="ECO:0000313" key="2">
    <source>
        <dbReference type="Proteomes" id="UP000249633"/>
    </source>
</evidence>
<sequence>MGDMGCAWKEDDMMEADKIAPPDNARLAQALQASTQRLCAELTTPQAVAPDWDATHWRLAMAAVAIHGIAGLLARRLRWQGPALWQDFLAEQRQQTGLREQRARELLVTLNSATRHAGIAALALKGSALLAMGLYEDDERPMSDIDLLVHPQDMDTTEEMVEVLGYIAHELGPRHRQYQPSTTPPERAFGEHLNNPLKIELHDHIAEPLPRRSVALTSELWPDAPRAGLNAYPGRAALMRHLLLHAAGNCCHHSIRLIQLHDIVLLGERLTAAEWQQVLDSGRAAGADWVYPPLALASRCLPGRLPDEVLQAAARLCPPWLRRSADRWTLDGLSFTGLYMPVLPGLPWCTSAGELMALLARRLYPGRQALALARGHLQTQAPLRASPQAGRPRWQRALGWLQGQPPRVQTVYMVNQALHYRPPASSSYSPSTQEAV</sequence>
<dbReference type="EMBL" id="QFOD01000012">
    <property type="protein sequence ID" value="PZP30943.1"/>
    <property type="molecule type" value="Genomic_DNA"/>
</dbReference>